<dbReference type="InterPro" id="IPR050194">
    <property type="entry name" value="Glycosyltransferase_grp1"/>
</dbReference>
<evidence type="ECO:0000259" key="2">
    <source>
        <dbReference type="Pfam" id="PF13439"/>
    </source>
</evidence>
<dbReference type="PANTHER" id="PTHR45947:SF3">
    <property type="entry name" value="SULFOQUINOVOSYL TRANSFERASE SQD2"/>
    <property type="match status" value="1"/>
</dbReference>
<dbReference type="Gene3D" id="3.40.50.2000">
    <property type="entry name" value="Glycogen Phosphorylase B"/>
    <property type="match status" value="2"/>
</dbReference>
<dbReference type="SUPFAM" id="SSF53756">
    <property type="entry name" value="UDP-Glycosyltransferase/glycogen phosphorylase"/>
    <property type="match status" value="1"/>
</dbReference>
<feature type="domain" description="Glycosyltransferase subfamily 4-like N-terminal" evidence="2">
    <location>
        <begin position="24"/>
        <end position="203"/>
    </location>
</feature>
<gene>
    <name evidence="3" type="ORF">IAB73_02985</name>
</gene>
<dbReference type="Pfam" id="PF13439">
    <property type="entry name" value="Glyco_transf_4"/>
    <property type="match status" value="1"/>
</dbReference>
<name>A0A9D0ZB28_9FIRM</name>
<feature type="domain" description="Glycosyl transferase family 1" evidence="1">
    <location>
        <begin position="211"/>
        <end position="368"/>
    </location>
</feature>
<reference evidence="3" key="2">
    <citation type="journal article" date="2021" name="PeerJ">
        <title>Extensive microbial diversity within the chicken gut microbiome revealed by metagenomics and culture.</title>
        <authorList>
            <person name="Gilroy R."/>
            <person name="Ravi A."/>
            <person name="Getino M."/>
            <person name="Pursley I."/>
            <person name="Horton D.L."/>
            <person name="Alikhan N.F."/>
            <person name="Baker D."/>
            <person name="Gharbi K."/>
            <person name="Hall N."/>
            <person name="Watson M."/>
            <person name="Adriaenssens E.M."/>
            <person name="Foster-Nyarko E."/>
            <person name="Jarju S."/>
            <person name="Secka A."/>
            <person name="Antonio M."/>
            <person name="Oren A."/>
            <person name="Chaudhuri R.R."/>
            <person name="La Ragione R."/>
            <person name="Hildebrand F."/>
            <person name="Pallen M.J."/>
        </authorList>
    </citation>
    <scope>NUCLEOTIDE SEQUENCE</scope>
    <source>
        <strain evidence="3">ChiSxjej2B14-6234</strain>
    </source>
</reference>
<accession>A0A9D0ZB28</accession>
<dbReference type="InterPro" id="IPR028098">
    <property type="entry name" value="Glyco_trans_4-like_N"/>
</dbReference>
<evidence type="ECO:0000259" key="1">
    <source>
        <dbReference type="Pfam" id="PF00534"/>
    </source>
</evidence>
<sequence length="398" mass="43859">MSERPLRVLVLIHRQWDDSPYCAFVHDQVRALRARGHDVVVIAPVGTLPLQGKLRPNAARIARATPKRAVIDGVPVYYPRFLALGDVGERMFGGGLEARAAMGIAHRLHRFKPFDLLHAHMLDRDGHAGLFIARRLRIPMALTVHGTDVMRYFGEGKMPTPRNLETARAVDGLMAVSERLLALVRPYRGDGLSAVIPNGVDTSQVDPTPVNPPRQILFVGALRAQKCADAVLEAFVALAGDYPDARLTIAGEGEERGALERRVREAGMSERVRLTGRLPREQVLRLMAQSDVFAMPSRKEGFGIVYLEAMASGCVTIGSRGEGIDGVIRDGENGLLVPAGDARAVETALRRAFDAPDRMRALRERARADALSFTWERNAQETETFYRRVLSRSAGHAR</sequence>
<dbReference type="AlphaFoldDB" id="A0A9D0ZB28"/>
<dbReference type="GO" id="GO:0016757">
    <property type="term" value="F:glycosyltransferase activity"/>
    <property type="evidence" value="ECO:0007669"/>
    <property type="project" value="InterPro"/>
</dbReference>
<dbReference type="Proteomes" id="UP000886887">
    <property type="component" value="Unassembled WGS sequence"/>
</dbReference>
<evidence type="ECO:0000313" key="4">
    <source>
        <dbReference type="Proteomes" id="UP000886887"/>
    </source>
</evidence>
<reference evidence="3" key="1">
    <citation type="submission" date="2020-10" db="EMBL/GenBank/DDBJ databases">
        <authorList>
            <person name="Gilroy R."/>
        </authorList>
    </citation>
    <scope>NUCLEOTIDE SEQUENCE</scope>
    <source>
        <strain evidence="3">ChiSxjej2B14-6234</strain>
    </source>
</reference>
<protein>
    <submittedName>
        <fullName evidence="3">Glycosyltransferase</fullName>
    </submittedName>
</protein>
<dbReference type="EMBL" id="DVFJ01000009">
    <property type="protein sequence ID" value="HIQ71158.1"/>
    <property type="molecule type" value="Genomic_DNA"/>
</dbReference>
<dbReference type="Pfam" id="PF00534">
    <property type="entry name" value="Glycos_transf_1"/>
    <property type="match status" value="1"/>
</dbReference>
<dbReference type="PANTHER" id="PTHR45947">
    <property type="entry name" value="SULFOQUINOVOSYL TRANSFERASE SQD2"/>
    <property type="match status" value="1"/>
</dbReference>
<evidence type="ECO:0000313" key="3">
    <source>
        <dbReference type="EMBL" id="HIQ71158.1"/>
    </source>
</evidence>
<organism evidence="3 4">
    <name type="scientific">Candidatus Onthenecus intestinigallinarum</name>
    <dbReference type="NCBI Taxonomy" id="2840875"/>
    <lineage>
        <taxon>Bacteria</taxon>
        <taxon>Bacillati</taxon>
        <taxon>Bacillota</taxon>
        <taxon>Clostridia</taxon>
        <taxon>Eubacteriales</taxon>
        <taxon>Candidatus Onthenecus</taxon>
    </lineage>
</organism>
<proteinExistence type="predicted"/>
<comment type="caution">
    <text evidence="3">The sequence shown here is derived from an EMBL/GenBank/DDBJ whole genome shotgun (WGS) entry which is preliminary data.</text>
</comment>
<dbReference type="InterPro" id="IPR001296">
    <property type="entry name" value="Glyco_trans_1"/>
</dbReference>